<evidence type="ECO:0000313" key="1">
    <source>
        <dbReference type="EMBL" id="SNQ61972.1"/>
    </source>
</evidence>
<dbReference type="SUPFAM" id="SSF69279">
    <property type="entry name" value="Phage tail proteins"/>
    <property type="match status" value="1"/>
</dbReference>
<organism evidence="1 2">
    <name type="scientific">Candidatus Methanoperedens nitratireducens</name>
    <dbReference type="NCBI Taxonomy" id="1392998"/>
    <lineage>
        <taxon>Archaea</taxon>
        <taxon>Methanobacteriati</taxon>
        <taxon>Methanobacteriota</taxon>
        <taxon>Stenosarchaea group</taxon>
        <taxon>Methanomicrobia</taxon>
        <taxon>Methanosarcinales</taxon>
        <taxon>ANME-2 cluster</taxon>
        <taxon>Candidatus Methanoperedentaceae</taxon>
        <taxon>Candidatus Methanoperedens</taxon>
    </lineage>
</organism>
<name>A0A284VRS4_9EURY</name>
<dbReference type="AlphaFoldDB" id="A0A284VRS4"/>
<dbReference type="RefSeq" id="WP_096206596.1">
    <property type="nucleotide sequence ID" value="NZ_FZMP01000203.1"/>
</dbReference>
<accession>A0A284VRS4</accession>
<keyword evidence="2" id="KW-1185">Reference proteome</keyword>
<gene>
    <name evidence="1" type="ORF">MNV_560018</name>
</gene>
<dbReference type="EMBL" id="FZMP01000203">
    <property type="protein sequence ID" value="SNQ61972.1"/>
    <property type="molecule type" value="Genomic_DNA"/>
</dbReference>
<evidence type="ECO:0000313" key="2">
    <source>
        <dbReference type="Proteomes" id="UP000218615"/>
    </source>
</evidence>
<dbReference type="OrthoDB" id="182537at2157"/>
<protein>
    <submittedName>
        <fullName evidence="1">Phage protein D</fullName>
    </submittedName>
</protein>
<proteinExistence type="predicted"/>
<reference evidence="2" key="1">
    <citation type="submission" date="2017-06" db="EMBL/GenBank/DDBJ databases">
        <authorList>
            <person name="Cremers G."/>
        </authorList>
    </citation>
    <scope>NUCLEOTIDE SEQUENCE [LARGE SCALE GENOMIC DNA]</scope>
</reference>
<sequence>MADDRPLRVPNFKVEVDGKEISGEIRSTVQGVAFEEEINTASMFIIRLSTANLEKGSWRYLDLADFKLGSEVKLYMGMDKVEPMITGEVTSLEPSFGKEQSIIEVRGFDRLHRLRFGRKKRTFAGAKDSDIASTLAGDWGLSADAEDTGTVYPSIYQNNLNDFEFLLERAKRIRYEVMVDDKKLLFRKARENDAVSLTLEYRVDIDEFSCKLSTRYDANEVVVQGWDFMKKEAISAKAKEGNEVSKMSADETGTAMAKSAFGSSSSAVSAVIGEYLVDVSDAEKLAIARYNAQLVGFVTGEGKCQGIPGLRAGKNIDIKGLGKFSGTYYVTSTTHTIGSHGYDTSFKVRRVGV</sequence>
<dbReference type="Proteomes" id="UP000218615">
    <property type="component" value="Unassembled WGS sequence"/>
</dbReference>